<sequence length="73" mass="8151">MTSDAWAKQNAYGRYIIAQSLPAESSNGMNDCHSNGTNILWCDGHVAQWKFARLTIQDGTSANVLKYFNVLKK</sequence>
<reference evidence="1" key="1">
    <citation type="submission" date="2019-08" db="EMBL/GenBank/DDBJ databases">
        <authorList>
            <person name="Kucharzyk K."/>
            <person name="Murdoch R.W."/>
            <person name="Higgins S."/>
            <person name="Loffler F."/>
        </authorList>
    </citation>
    <scope>NUCLEOTIDE SEQUENCE</scope>
</reference>
<dbReference type="InterPro" id="IPR027558">
    <property type="entry name" value="Pre_pil_HX9DG_C"/>
</dbReference>
<protein>
    <submittedName>
        <fullName evidence="1">Uncharacterized protein</fullName>
    </submittedName>
</protein>
<dbReference type="NCBIfam" id="TIGR04294">
    <property type="entry name" value="pre_pil_HX9DG"/>
    <property type="match status" value="1"/>
</dbReference>
<evidence type="ECO:0000313" key="1">
    <source>
        <dbReference type="EMBL" id="MPN62446.1"/>
    </source>
</evidence>
<dbReference type="EMBL" id="VSSQ01140465">
    <property type="protein sequence ID" value="MPN62446.1"/>
    <property type="molecule type" value="Genomic_DNA"/>
</dbReference>
<accession>A0A645JG66</accession>
<dbReference type="AlphaFoldDB" id="A0A645JG66"/>
<proteinExistence type="predicted"/>
<comment type="caution">
    <text evidence="1">The sequence shown here is derived from an EMBL/GenBank/DDBJ whole genome shotgun (WGS) entry which is preliminary data.</text>
</comment>
<name>A0A645JG66_9ZZZZ</name>
<organism evidence="1">
    <name type="scientific">bioreactor metagenome</name>
    <dbReference type="NCBI Taxonomy" id="1076179"/>
    <lineage>
        <taxon>unclassified sequences</taxon>
        <taxon>metagenomes</taxon>
        <taxon>ecological metagenomes</taxon>
    </lineage>
</organism>
<gene>
    <name evidence="1" type="ORF">SDC9_210195</name>
</gene>